<keyword evidence="4" id="KW-1185">Reference proteome</keyword>
<name>A0A9X0D9G2_9CNID</name>
<evidence type="ECO:0000313" key="3">
    <source>
        <dbReference type="EMBL" id="KAJ7389819.1"/>
    </source>
</evidence>
<dbReference type="EMBL" id="MU825424">
    <property type="protein sequence ID" value="KAJ7389819.1"/>
    <property type="molecule type" value="Genomic_DNA"/>
</dbReference>
<reference evidence="3" key="1">
    <citation type="submission" date="2023-01" db="EMBL/GenBank/DDBJ databases">
        <title>Genome assembly of the deep-sea coral Lophelia pertusa.</title>
        <authorList>
            <person name="Herrera S."/>
            <person name="Cordes E."/>
        </authorList>
    </citation>
    <scope>NUCLEOTIDE SEQUENCE</scope>
    <source>
        <strain evidence="3">USNM1676648</strain>
        <tissue evidence="3">Polyp</tissue>
    </source>
</reference>
<dbReference type="AlphaFoldDB" id="A0A9X0D9G2"/>
<feature type="coiled-coil region" evidence="1">
    <location>
        <begin position="196"/>
        <end position="283"/>
    </location>
</feature>
<dbReference type="Proteomes" id="UP001163046">
    <property type="component" value="Unassembled WGS sequence"/>
</dbReference>
<protein>
    <submittedName>
        <fullName evidence="3">Apoptotic process</fullName>
    </submittedName>
</protein>
<evidence type="ECO:0000256" key="1">
    <source>
        <dbReference type="SAM" id="Coils"/>
    </source>
</evidence>
<evidence type="ECO:0000313" key="4">
    <source>
        <dbReference type="Proteomes" id="UP001163046"/>
    </source>
</evidence>
<sequence>MYALQTAHAHLEKNYLKVKKELDELWRERNELKRTISTFQGSVSSDDVRLQIEEMRACNEDLRVRLNMGAEAYKGKFVECRNLQTQLNKITRSSSVELQETSSALEMQSMVTKLRKALVEEKKAVNIQKCLVLQKNEDITQLELEICELREKVSDSEHAELQTTAGQDAESQLVVQNLLEKVAYLEKTFEVEKLEKENIIHEIINLQDVLRNKEEELQNAAENLEAIQEALSKEQGDREILGEDARAKLQEHEANERKLDMKVKQLTREVERWKQEVDLHVEAESRLMENRGSEEGEIPVEPPQPLQEQQTPAQAQGFFPARGIRQYWSRPPMVPVPMPVPAAPQPWVLVQHQPEHAPEGLPTEVPSQPPFSPVQTQQPSAPLPAECPVCKALLPPSVNRDEHVNGHFDHV</sequence>
<accession>A0A9X0D9G2</accession>
<keyword evidence="1" id="KW-0175">Coiled coil</keyword>
<dbReference type="OrthoDB" id="10015001at2759"/>
<comment type="caution">
    <text evidence="3">The sequence shown here is derived from an EMBL/GenBank/DDBJ whole genome shotgun (WGS) entry which is preliminary data.</text>
</comment>
<gene>
    <name evidence="3" type="primary">TAX1BP1_2</name>
    <name evidence="3" type="ORF">OS493_028788</name>
</gene>
<feature type="region of interest" description="Disordered" evidence="2">
    <location>
        <begin position="357"/>
        <end position="382"/>
    </location>
</feature>
<organism evidence="3 4">
    <name type="scientific">Desmophyllum pertusum</name>
    <dbReference type="NCBI Taxonomy" id="174260"/>
    <lineage>
        <taxon>Eukaryota</taxon>
        <taxon>Metazoa</taxon>
        <taxon>Cnidaria</taxon>
        <taxon>Anthozoa</taxon>
        <taxon>Hexacorallia</taxon>
        <taxon>Scleractinia</taxon>
        <taxon>Caryophylliina</taxon>
        <taxon>Caryophylliidae</taxon>
        <taxon>Desmophyllum</taxon>
    </lineage>
</organism>
<proteinExistence type="predicted"/>
<evidence type="ECO:0000256" key="2">
    <source>
        <dbReference type="SAM" id="MobiDB-lite"/>
    </source>
</evidence>